<dbReference type="PANTHER" id="PTHR39599:SF2">
    <property type="entry name" value="ANCHORED PROTEIN, PUTATIVE (AFU_ORTHOLOGUE AFUA_1G09650)-RELATED"/>
    <property type="match status" value="1"/>
</dbReference>
<evidence type="ECO:0008006" key="5">
    <source>
        <dbReference type="Google" id="ProtNLM"/>
    </source>
</evidence>
<feature type="region of interest" description="Disordered" evidence="1">
    <location>
        <begin position="252"/>
        <end position="277"/>
    </location>
</feature>
<feature type="chain" id="PRO_5002331445" description="GPI anchored protein" evidence="2">
    <location>
        <begin position="24"/>
        <end position="445"/>
    </location>
</feature>
<accession>A0A0D8JU73</accession>
<dbReference type="RefSeq" id="XP_012214149.1">
    <property type="nucleotide sequence ID" value="XM_012358726.1"/>
</dbReference>
<sequence length="445" mass="47158">MPSRLSLPSSLLLLLTAALPAQTSRICTTQANPTLELDRIEARTWEDLLQRHASISRRLRVEQPTAVRKMPDDEGEKFWMDYWYFNDDRHDPRKRDVASYLEDDEMNNNLAALEPAYPIHFERTVPGFSLFGKEFSIPRNLRPGNLFSKRAFQCPANTRPCSSISRPNSCCSLGSVCQIVPDTGLGDVGCCSGGSYGSGKKCSGKLQSCPDGYTNCSEFPGGGCCIPGYICVKDGCLFVSTTTVTITASSSSASTTTKPTTTTQIVNPPIRPTSHPTITTTVLPTSTGIATTTDPEILDDCPTGFYACSAVYNGGCCRTGRDCNPTSCPPFTPYTAINTNGVTIIIPASATGGAAPPRRASKCADGWTTCNADAGGGCCPNGFRCGRESCTFSGTGTAEARATGGGEEVVGKIPPESGAQILLPSLMILVGAMAGPRFISWIAAA</sequence>
<evidence type="ECO:0000313" key="4">
    <source>
        <dbReference type="Proteomes" id="UP000001261"/>
    </source>
</evidence>
<name>A0A0D8JU73_COCIM</name>
<proteinExistence type="predicted"/>
<dbReference type="AlphaFoldDB" id="A0A0D8JU73"/>
<dbReference type="KEGG" id="cim:CIMG_11895"/>
<dbReference type="Proteomes" id="UP000001261">
    <property type="component" value="Unassembled WGS sequence"/>
</dbReference>
<dbReference type="PANTHER" id="PTHR39599">
    <property type="entry name" value="GPI-ANCHORED PROTEIN (EUROFUNG)-RELATED-RELATED"/>
    <property type="match status" value="1"/>
</dbReference>
<dbReference type="OrthoDB" id="2426396at2759"/>
<dbReference type="VEuPathDB" id="FungiDB:CIMG_11895"/>
<dbReference type="GeneID" id="24163921"/>
<dbReference type="EMBL" id="GG704912">
    <property type="protein sequence ID" value="KJF60659.1"/>
    <property type="molecule type" value="Genomic_DNA"/>
</dbReference>
<reference evidence="4" key="2">
    <citation type="journal article" date="2010" name="Genome Res.">
        <title>Population genomic sequencing of Coccidioides fungi reveals recent hybridization and transposon control.</title>
        <authorList>
            <person name="Neafsey D.E."/>
            <person name="Barker B.M."/>
            <person name="Sharpton T.J."/>
            <person name="Stajich J.E."/>
            <person name="Park D.J."/>
            <person name="Whiston E."/>
            <person name="Hung C.-Y."/>
            <person name="McMahan C."/>
            <person name="White J."/>
            <person name="Sykes S."/>
            <person name="Heiman D."/>
            <person name="Young S."/>
            <person name="Zeng Q."/>
            <person name="Abouelleil A."/>
            <person name="Aftuck L."/>
            <person name="Bessette D."/>
            <person name="Brown A."/>
            <person name="FitzGerald M."/>
            <person name="Lui A."/>
            <person name="Macdonald J.P."/>
            <person name="Priest M."/>
            <person name="Orbach M.J."/>
            <person name="Galgiani J.N."/>
            <person name="Kirkland T.N."/>
            <person name="Cole G.T."/>
            <person name="Birren B.W."/>
            <person name="Henn M.R."/>
            <person name="Taylor J.W."/>
            <person name="Rounsley S.D."/>
        </authorList>
    </citation>
    <scope>GENOME REANNOTATION</scope>
    <source>
        <strain evidence="4">RS</strain>
    </source>
</reference>
<dbReference type="InParanoid" id="A0A0D8JU73"/>
<evidence type="ECO:0000256" key="1">
    <source>
        <dbReference type="SAM" id="MobiDB-lite"/>
    </source>
</evidence>
<evidence type="ECO:0000256" key="2">
    <source>
        <dbReference type="SAM" id="SignalP"/>
    </source>
</evidence>
<protein>
    <recommendedName>
        <fullName evidence="5">GPI anchored protein</fullName>
    </recommendedName>
</protein>
<keyword evidence="2" id="KW-0732">Signal</keyword>
<organism evidence="3 4">
    <name type="scientific">Coccidioides immitis (strain RS)</name>
    <name type="common">Valley fever fungus</name>
    <dbReference type="NCBI Taxonomy" id="246410"/>
    <lineage>
        <taxon>Eukaryota</taxon>
        <taxon>Fungi</taxon>
        <taxon>Dikarya</taxon>
        <taxon>Ascomycota</taxon>
        <taxon>Pezizomycotina</taxon>
        <taxon>Eurotiomycetes</taxon>
        <taxon>Eurotiomycetidae</taxon>
        <taxon>Onygenales</taxon>
        <taxon>Onygenaceae</taxon>
        <taxon>Coccidioides</taxon>
    </lineage>
</organism>
<keyword evidence="4" id="KW-1185">Reference proteome</keyword>
<dbReference type="OMA" id="YVCSAYY"/>
<feature type="signal peptide" evidence="2">
    <location>
        <begin position="1"/>
        <end position="23"/>
    </location>
</feature>
<feature type="compositionally biased region" description="Low complexity" evidence="1">
    <location>
        <begin position="252"/>
        <end position="263"/>
    </location>
</feature>
<reference evidence="4" key="1">
    <citation type="journal article" date="2009" name="Genome Res.">
        <title>Comparative genomic analyses of the human fungal pathogens Coccidioides and their relatives.</title>
        <authorList>
            <person name="Sharpton T.J."/>
            <person name="Stajich J.E."/>
            <person name="Rounsley S.D."/>
            <person name="Gardner M.J."/>
            <person name="Wortman J.R."/>
            <person name="Jordar V.S."/>
            <person name="Maiti R."/>
            <person name="Kodira C.D."/>
            <person name="Neafsey D.E."/>
            <person name="Zeng Q."/>
            <person name="Hung C.-Y."/>
            <person name="McMahan C."/>
            <person name="Muszewska A."/>
            <person name="Grynberg M."/>
            <person name="Mandel M.A."/>
            <person name="Kellner E.M."/>
            <person name="Barker B.M."/>
            <person name="Galgiani J.N."/>
            <person name="Orbach M.J."/>
            <person name="Kirkland T.N."/>
            <person name="Cole G.T."/>
            <person name="Henn M.R."/>
            <person name="Birren B.W."/>
            <person name="Taylor J.W."/>
        </authorList>
    </citation>
    <scope>NUCLEOTIDE SEQUENCE [LARGE SCALE GENOMIC DNA]</scope>
    <source>
        <strain evidence="4">RS</strain>
    </source>
</reference>
<evidence type="ECO:0000313" key="3">
    <source>
        <dbReference type="EMBL" id="KJF60659.1"/>
    </source>
</evidence>
<gene>
    <name evidence="3" type="ORF">CIMG_11895</name>
</gene>